<dbReference type="InterPro" id="IPR036188">
    <property type="entry name" value="FAD/NAD-bd_sf"/>
</dbReference>
<evidence type="ECO:0000313" key="6">
    <source>
        <dbReference type="EMBL" id="MTD54402.1"/>
    </source>
</evidence>
<organism evidence="6 7">
    <name type="scientific">Amycolatopsis pithecellobii</name>
    <dbReference type="NCBI Taxonomy" id="664692"/>
    <lineage>
        <taxon>Bacteria</taxon>
        <taxon>Bacillati</taxon>
        <taxon>Actinomycetota</taxon>
        <taxon>Actinomycetes</taxon>
        <taxon>Pseudonocardiales</taxon>
        <taxon>Pseudonocardiaceae</taxon>
        <taxon>Amycolatopsis</taxon>
    </lineage>
</organism>
<sequence>MNAAAQTLPAKEFDVVVAGSGAAALTAAGMAARAGASVALLEAGTKIGGNTAKSSGGFWVPRNRRMRERGQTDERFTESRDGALAHMAKLSYPELYRRGAERHGLPQDLWDLNVFYYDHVAEVFQDLEDSGDLPMRMNFSMRGDELGLPTWFETEEDGAPYGRLLCPRPFRDRELPFPVVDYATDSGEVLEEARVEFLKEYGIGYDLACHLLVMAVKYGVTVALEHRVTEVVLDDDGAAIGVVAETPDGPVTVQARQGVVFGTGGMEFNPELRKRFLRGPIVGTCGVPTNRGDFVAIGERLGVALHNMEEAWWTELPVELCAESFEQGRLIETLHGDSMVLVNAAGERVVNEKESYNERGKAHLVKDASGGFPNRVLIQVFDDSVLQDDTLWATRWPVPMPDEPRPSYLISGDTLEELASVISRRLASLSGHTGGFALEPSFVDGLKSTIEKFNEYARAGEDPDFQRGTTLPQRYFSLDARPDPMPNHTMYPFADRGPYHAILLGASCLGTKGGPKINVDGQIVREDGTPIPRLYGAGNCIGSPAGAGYWGGGVTLGLAITYGYHAGHNVVREPRRAATPAQAAL</sequence>
<dbReference type="RefSeq" id="WP_154756611.1">
    <property type="nucleotide sequence ID" value="NZ_WMBA01000011.1"/>
</dbReference>
<dbReference type="EMBL" id="WMBA01000011">
    <property type="protein sequence ID" value="MTD54402.1"/>
    <property type="molecule type" value="Genomic_DNA"/>
</dbReference>
<name>A0A6N7YQY9_9PSEU</name>
<dbReference type="AlphaFoldDB" id="A0A6N7YQY9"/>
<dbReference type="SUPFAM" id="SSF56425">
    <property type="entry name" value="Succinate dehydrogenase/fumarate reductase flavoprotein, catalytic domain"/>
    <property type="match status" value="1"/>
</dbReference>
<evidence type="ECO:0000256" key="2">
    <source>
        <dbReference type="ARBA" id="ARBA00022630"/>
    </source>
</evidence>
<evidence type="ECO:0000256" key="1">
    <source>
        <dbReference type="ARBA" id="ARBA00001974"/>
    </source>
</evidence>
<keyword evidence="2" id="KW-0285">Flavoprotein</keyword>
<dbReference type="GO" id="GO:0033765">
    <property type="term" value="F:steroid dehydrogenase activity, acting on the CH-CH group of donors"/>
    <property type="evidence" value="ECO:0007669"/>
    <property type="project" value="UniProtKB-ARBA"/>
</dbReference>
<evidence type="ECO:0000259" key="5">
    <source>
        <dbReference type="Pfam" id="PF00890"/>
    </source>
</evidence>
<comment type="caution">
    <text evidence="6">The sequence shown here is derived from an EMBL/GenBank/DDBJ whole genome shotgun (WGS) entry which is preliminary data.</text>
</comment>
<dbReference type="Gene3D" id="3.50.50.60">
    <property type="entry name" value="FAD/NAD(P)-binding domain"/>
    <property type="match status" value="1"/>
</dbReference>
<keyword evidence="3" id="KW-0274">FAD</keyword>
<dbReference type="Proteomes" id="UP000440096">
    <property type="component" value="Unassembled WGS sequence"/>
</dbReference>
<evidence type="ECO:0000256" key="4">
    <source>
        <dbReference type="ARBA" id="ARBA00023002"/>
    </source>
</evidence>
<dbReference type="PRINTS" id="PR00411">
    <property type="entry name" value="PNDRDTASEI"/>
</dbReference>
<dbReference type="Gene3D" id="3.90.700.10">
    <property type="entry name" value="Succinate dehydrogenase/fumarate reductase flavoprotein, catalytic domain"/>
    <property type="match status" value="1"/>
</dbReference>
<accession>A0A6N7YQY9</accession>
<keyword evidence="7" id="KW-1185">Reference proteome</keyword>
<comment type="cofactor">
    <cofactor evidence="1">
        <name>FAD</name>
        <dbReference type="ChEBI" id="CHEBI:57692"/>
    </cofactor>
</comment>
<evidence type="ECO:0000256" key="3">
    <source>
        <dbReference type="ARBA" id="ARBA00022827"/>
    </source>
</evidence>
<dbReference type="GO" id="GO:0008202">
    <property type="term" value="P:steroid metabolic process"/>
    <property type="evidence" value="ECO:0007669"/>
    <property type="project" value="UniProtKB-ARBA"/>
</dbReference>
<evidence type="ECO:0000313" key="7">
    <source>
        <dbReference type="Proteomes" id="UP000440096"/>
    </source>
</evidence>
<keyword evidence="4" id="KW-0560">Oxidoreductase</keyword>
<dbReference type="InterPro" id="IPR050315">
    <property type="entry name" value="FAD-oxidoreductase_2"/>
</dbReference>
<dbReference type="InterPro" id="IPR027477">
    <property type="entry name" value="Succ_DH/fumarate_Rdtase_cat_sf"/>
</dbReference>
<proteinExistence type="predicted"/>
<dbReference type="PANTHER" id="PTHR43400">
    <property type="entry name" value="FUMARATE REDUCTASE"/>
    <property type="match status" value="1"/>
</dbReference>
<feature type="domain" description="FAD-dependent oxidoreductase 2 FAD-binding" evidence="5">
    <location>
        <begin position="14"/>
        <end position="556"/>
    </location>
</feature>
<protein>
    <submittedName>
        <fullName evidence="6">FAD-dependent oxidoreductase</fullName>
    </submittedName>
</protein>
<dbReference type="Pfam" id="PF00890">
    <property type="entry name" value="FAD_binding_2"/>
    <property type="match status" value="1"/>
</dbReference>
<dbReference type="SUPFAM" id="SSF51905">
    <property type="entry name" value="FAD/NAD(P)-binding domain"/>
    <property type="match status" value="1"/>
</dbReference>
<dbReference type="InterPro" id="IPR003953">
    <property type="entry name" value="FAD-dep_OxRdtase_2_FAD-bd"/>
</dbReference>
<gene>
    <name evidence="6" type="ORF">GKO32_10510</name>
</gene>
<dbReference type="PANTHER" id="PTHR43400:SF10">
    <property type="entry name" value="3-OXOSTEROID 1-DEHYDROGENASE"/>
    <property type="match status" value="1"/>
</dbReference>
<dbReference type="OrthoDB" id="9813348at2"/>
<reference evidence="6 7" key="1">
    <citation type="submission" date="2019-11" db="EMBL/GenBank/DDBJ databases">
        <title>Draft genome of Amycolatopsis RM579.</title>
        <authorList>
            <person name="Duangmal K."/>
            <person name="Mingma R."/>
        </authorList>
    </citation>
    <scope>NUCLEOTIDE SEQUENCE [LARGE SCALE GENOMIC DNA]</scope>
    <source>
        <strain evidence="6 7">RM579</strain>
    </source>
</reference>